<name>A0AA85KAM7_TRIRE</name>
<keyword evidence="3" id="KW-1185">Reference proteome</keyword>
<dbReference type="PANTHER" id="PTHR44523">
    <property type="entry name" value="TETRATRICOPEPTIDE REPEAT PROTEIN 13"/>
    <property type="match status" value="1"/>
</dbReference>
<feature type="compositionally biased region" description="Acidic residues" evidence="1">
    <location>
        <begin position="821"/>
        <end position="833"/>
    </location>
</feature>
<dbReference type="WBParaSite" id="TREG1_72840.1">
    <property type="protein sequence ID" value="TREG1_72840.1"/>
    <property type="gene ID" value="TREG1_72840"/>
</dbReference>
<reference evidence="3" key="1">
    <citation type="submission" date="2022-06" db="EMBL/GenBank/DDBJ databases">
        <authorList>
            <person name="Berger JAMES D."/>
            <person name="Berger JAMES D."/>
        </authorList>
    </citation>
    <scope>NUCLEOTIDE SEQUENCE [LARGE SCALE GENOMIC DNA]</scope>
</reference>
<feature type="signal peptide" evidence="2">
    <location>
        <begin position="1"/>
        <end position="17"/>
    </location>
</feature>
<evidence type="ECO:0000313" key="3">
    <source>
        <dbReference type="Proteomes" id="UP000050795"/>
    </source>
</evidence>
<accession>A0AA85KAM7</accession>
<evidence type="ECO:0008006" key="5">
    <source>
        <dbReference type="Google" id="ProtNLM"/>
    </source>
</evidence>
<dbReference type="Proteomes" id="UP000050795">
    <property type="component" value="Unassembled WGS sequence"/>
</dbReference>
<feature type="region of interest" description="Disordered" evidence="1">
    <location>
        <begin position="801"/>
        <end position="854"/>
    </location>
</feature>
<sequence length="1192" mass="137045">MKVQLILVCLLVEYASTTLESLMQIISINSKKYDMYGWEYVDLYEDDAQHIPLVEETPKFIQRMIKNNNNNNWNKPILKNNEFLSHLNASNLPWTYNNYLTTSIRYILLRWHEIIDECYSYVKDEHLKPLCSIQFGQKAYCSNGSIKKFSQSLVGKVKLFPLTSDASINNMAIESILLSNCAYHIRAIQKANDSVKHFPNSSAFRFLYAEVLSRNSHPESLTEALKEITVAVNMDSSVILYRVKKLSLLLRLGYMEKAREEGEQLTKILAENPSKSCYLQQNNCLHKPIHHSESMAIWRPWFYLGLFHLVDSNLSAASEDFTIAFNLASLTLSTDKPLSKSTIGLLMYMKALSALYKSEILDAMELAIKGVHNYPFILDTILLLAQSTTRASFSKNSLNILDLAFPLLDSAVNDPSSPAFVETYTELKLVKHQIIQLRALVNYRQGNILQAKNDATLCLDLFPLDGLCVYIKTLCELCTGSLMSAIKSSAVLSYNLNYSLENSSEIFHLKYLIEWIRYVHSHLYHSLNDFHWLDNFPERLIHSWIRGIPMGETKFFTTQSGIISYTPNPVVSPDYMKTILNEKSSQSITESSEKFNECNQKSFLLTSQPVHCQKFYLNRLKNYLCHIDGQMGVPSDSANSQSDNAAPDYSLIINQRQQLALAVSSLYSAELIRNFWCYRHRVSFSTCWAYSQDRQAQASANNHRRKSFNNNYPPPSQKFINDCSQLSLSSSPSPPSSINNNTYRPFWLKRLCKLLKQQAIEKPYPPDWFVQTSITARLLHLADPYEELVFWKVYTPNTTDNISKNYVQNDENNSPDSYYDNNEENENEEDYDADSNGRADVNSDRQNKGDKQRKNQWENGLVWDETFFIKSGHILHGHVAYMPHVIIELMLLLEEKIGHLPDHLKFDRNNFEIHCIDQSHDYGHLHVNKLNRVLDQSKQDCLIPTLNKLWRYAQIAELFDENFNVFINLYVPGTMYLNTDYTLRSPSSSWDSKPIKRHLAVVLKFTKHPEDNTYSLSMLRLSNPMHRDKLIAEMDSAFDNYLLYGEKALSDILASPNIKGDFVDSSSFTENKHLQNALQSIFDWLYYWSILKPIASYHSFRIGYSMALGMLRAIGLQPTVFLPKSKIDLEMESIFIGSSEKFGELCRNVLGLSGLSKSSLSLSWEISPEEVIKSPKHFLEFLNLQLVSNCAK</sequence>
<proteinExistence type="predicted"/>
<evidence type="ECO:0000256" key="2">
    <source>
        <dbReference type="SAM" id="SignalP"/>
    </source>
</evidence>
<dbReference type="InterPro" id="IPR011990">
    <property type="entry name" value="TPR-like_helical_dom_sf"/>
</dbReference>
<protein>
    <recommendedName>
        <fullName evidence="5">TPR_REGION domain-containing protein</fullName>
    </recommendedName>
</protein>
<organism evidence="3 4">
    <name type="scientific">Trichobilharzia regenti</name>
    <name type="common">Nasal bird schistosome</name>
    <dbReference type="NCBI Taxonomy" id="157069"/>
    <lineage>
        <taxon>Eukaryota</taxon>
        <taxon>Metazoa</taxon>
        <taxon>Spiralia</taxon>
        <taxon>Lophotrochozoa</taxon>
        <taxon>Platyhelminthes</taxon>
        <taxon>Trematoda</taxon>
        <taxon>Digenea</taxon>
        <taxon>Strigeidida</taxon>
        <taxon>Schistosomatoidea</taxon>
        <taxon>Schistosomatidae</taxon>
        <taxon>Trichobilharzia</taxon>
    </lineage>
</organism>
<feature type="chain" id="PRO_5041663789" description="TPR_REGION domain-containing protein" evidence="2">
    <location>
        <begin position="18"/>
        <end position="1192"/>
    </location>
</feature>
<dbReference type="Gene3D" id="1.25.40.10">
    <property type="entry name" value="Tetratricopeptide repeat domain"/>
    <property type="match status" value="1"/>
</dbReference>
<evidence type="ECO:0000313" key="4">
    <source>
        <dbReference type="WBParaSite" id="TREG1_72840.1"/>
    </source>
</evidence>
<feature type="compositionally biased region" description="Polar residues" evidence="1">
    <location>
        <begin position="801"/>
        <end position="815"/>
    </location>
</feature>
<dbReference type="AlphaFoldDB" id="A0AA85KAM7"/>
<feature type="compositionally biased region" description="Basic and acidic residues" evidence="1">
    <location>
        <begin position="835"/>
        <end position="854"/>
    </location>
</feature>
<evidence type="ECO:0000256" key="1">
    <source>
        <dbReference type="SAM" id="MobiDB-lite"/>
    </source>
</evidence>
<reference evidence="4" key="2">
    <citation type="submission" date="2023-11" db="UniProtKB">
        <authorList>
            <consortium name="WormBaseParasite"/>
        </authorList>
    </citation>
    <scope>IDENTIFICATION</scope>
</reference>
<keyword evidence="2" id="KW-0732">Signal</keyword>
<dbReference type="PANTHER" id="PTHR44523:SF1">
    <property type="entry name" value="TETRATRICOPEPTIDE REPEAT PROTEIN 13"/>
    <property type="match status" value="1"/>
</dbReference>